<evidence type="ECO:0000256" key="8">
    <source>
        <dbReference type="ARBA" id="ARBA00022777"/>
    </source>
</evidence>
<comment type="caution">
    <text evidence="16">The sequence shown here is derived from an EMBL/GenBank/DDBJ whole genome shotgun (WGS) entry which is preliminary data.</text>
</comment>
<evidence type="ECO:0000256" key="6">
    <source>
        <dbReference type="ARBA" id="ARBA00022723"/>
    </source>
</evidence>
<dbReference type="Gene3D" id="3.30.70.141">
    <property type="entry name" value="Nucleoside diphosphate kinase-like domain"/>
    <property type="match status" value="1"/>
</dbReference>
<name>A0AA35SZX9_GEOBA</name>
<dbReference type="EMBL" id="CASHTH010003031">
    <property type="protein sequence ID" value="CAI8039225.1"/>
    <property type="molecule type" value="Genomic_DNA"/>
</dbReference>
<evidence type="ECO:0000259" key="15">
    <source>
        <dbReference type="SMART" id="SM00562"/>
    </source>
</evidence>
<feature type="domain" description="Nucleoside diphosphate kinase-like" evidence="15">
    <location>
        <begin position="2"/>
        <end position="133"/>
    </location>
</feature>
<gene>
    <name evidence="16" type="ORF">GBAR_LOCUS21800</name>
</gene>
<dbReference type="CDD" id="cd04413">
    <property type="entry name" value="NDPk_I"/>
    <property type="match status" value="1"/>
</dbReference>
<keyword evidence="9 14" id="KW-0067">ATP-binding</keyword>
<evidence type="ECO:0000313" key="16">
    <source>
        <dbReference type="EMBL" id="CAI8039225.1"/>
    </source>
</evidence>
<dbReference type="SUPFAM" id="SSF54919">
    <property type="entry name" value="Nucleoside diphosphate kinase, NDK"/>
    <property type="match status" value="1"/>
</dbReference>
<evidence type="ECO:0000256" key="13">
    <source>
        <dbReference type="RuleBase" id="RU004011"/>
    </source>
</evidence>
<feature type="binding site" evidence="12">
    <location>
        <position position="113"/>
    </location>
    <ligand>
        <name>ATP</name>
        <dbReference type="ChEBI" id="CHEBI:30616"/>
    </ligand>
</feature>
<evidence type="ECO:0000256" key="11">
    <source>
        <dbReference type="ARBA" id="ARBA00023080"/>
    </source>
</evidence>
<sequence length="133" mass="14816">MAEQTLFIVKPDAVRRGLTGQIIARFEQKRFVLARLKLFRFTREQAEEFYAVHRDRPFFGELVDFVVSGNVVAAVIEGHNAIATVRIMVGATKSFEAAPGSIRGDFGLGFTDNIIHASDSIESFAHEARVAFQ</sequence>
<dbReference type="GO" id="GO:0006183">
    <property type="term" value="P:GTP biosynthetic process"/>
    <property type="evidence" value="ECO:0007669"/>
    <property type="project" value="InterPro"/>
</dbReference>
<evidence type="ECO:0000256" key="14">
    <source>
        <dbReference type="RuleBase" id="RU004013"/>
    </source>
</evidence>
<feature type="active site" description="Pros-phosphohistidine intermediate" evidence="12">
    <location>
        <position position="116"/>
    </location>
</feature>
<keyword evidence="8 14" id="KW-0418">Kinase</keyword>
<evidence type="ECO:0000256" key="3">
    <source>
        <dbReference type="ARBA" id="ARBA00012966"/>
    </source>
</evidence>
<evidence type="ECO:0000256" key="10">
    <source>
        <dbReference type="ARBA" id="ARBA00022842"/>
    </source>
</evidence>
<dbReference type="PROSITE" id="PS00469">
    <property type="entry name" value="NDPK"/>
    <property type="match status" value="1"/>
</dbReference>
<feature type="binding site" evidence="12">
    <location>
        <position position="86"/>
    </location>
    <ligand>
        <name>ATP</name>
        <dbReference type="ChEBI" id="CHEBI:30616"/>
    </ligand>
</feature>
<keyword evidence="10" id="KW-0460">Magnesium</keyword>
<dbReference type="InterPro" id="IPR034907">
    <property type="entry name" value="NDK-like_dom"/>
</dbReference>
<dbReference type="GO" id="GO:0046872">
    <property type="term" value="F:metal ion binding"/>
    <property type="evidence" value="ECO:0007669"/>
    <property type="project" value="UniProtKB-KW"/>
</dbReference>
<protein>
    <recommendedName>
        <fullName evidence="4 14">Nucleoside diphosphate kinase</fullName>
        <ecNumber evidence="3 14">2.7.4.6</ecNumber>
    </recommendedName>
</protein>
<comment type="catalytic activity">
    <reaction evidence="14">
        <text>a 2'-deoxyribonucleoside 5'-diphosphate + ATP = a 2'-deoxyribonucleoside 5'-triphosphate + ADP</text>
        <dbReference type="Rhea" id="RHEA:44640"/>
        <dbReference type="ChEBI" id="CHEBI:30616"/>
        <dbReference type="ChEBI" id="CHEBI:61560"/>
        <dbReference type="ChEBI" id="CHEBI:73316"/>
        <dbReference type="ChEBI" id="CHEBI:456216"/>
        <dbReference type="EC" id="2.7.4.6"/>
    </reaction>
</comment>
<proteinExistence type="inferred from homology"/>
<feature type="binding site" evidence="12">
    <location>
        <position position="103"/>
    </location>
    <ligand>
        <name>ATP</name>
        <dbReference type="ChEBI" id="CHEBI:30616"/>
    </ligand>
</feature>
<comment type="similarity">
    <text evidence="2 12 13">Belongs to the NDK family.</text>
</comment>
<dbReference type="AlphaFoldDB" id="A0AA35SZX9"/>
<keyword evidence="5 14" id="KW-0808">Transferase</keyword>
<feature type="binding site" evidence="12">
    <location>
        <position position="58"/>
    </location>
    <ligand>
        <name>ATP</name>
        <dbReference type="ChEBI" id="CHEBI:30616"/>
    </ligand>
</feature>
<dbReference type="GO" id="GO:0004550">
    <property type="term" value="F:nucleoside diphosphate kinase activity"/>
    <property type="evidence" value="ECO:0007669"/>
    <property type="project" value="UniProtKB-EC"/>
</dbReference>
<dbReference type="GO" id="GO:0006228">
    <property type="term" value="P:UTP biosynthetic process"/>
    <property type="evidence" value="ECO:0007669"/>
    <property type="project" value="InterPro"/>
</dbReference>
<dbReference type="NCBIfam" id="NF001908">
    <property type="entry name" value="PRK00668.1"/>
    <property type="match status" value="1"/>
</dbReference>
<dbReference type="InterPro" id="IPR036850">
    <property type="entry name" value="NDK-like_dom_sf"/>
</dbReference>
<dbReference type="Proteomes" id="UP001174909">
    <property type="component" value="Unassembled WGS sequence"/>
</dbReference>
<dbReference type="Pfam" id="PF00334">
    <property type="entry name" value="NDK"/>
    <property type="match status" value="1"/>
</dbReference>
<evidence type="ECO:0000256" key="7">
    <source>
        <dbReference type="ARBA" id="ARBA00022741"/>
    </source>
</evidence>
<keyword evidence="7 14" id="KW-0547">Nucleotide-binding</keyword>
<comment type="cofactor">
    <cofactor evidence="1">
        <name>Mg(2+)</name>
        <dbReference type="ChEBI" id="CHEBI:18420"/>
    </cofactor>
</comment>
<keyword evidence="17" id="KW-1185">Reference proteome</keyword>
<dbReference type="FunFam" id="3.30.70.141:FF:000003">
    <property type="entry name" value="Nucleoside diphosphate kinase"/>
    <property type="match status" value="1"/>
</dbReference>
<dbReference type="SMART" id="SM00562">
    <property type="entry name" value="NDK"/>
    <property type="match status" value="1"/>
</dbReference>
<keyword evidence="11" id="KW-0546">Nucleotide metabolism</keyword>
<dbReference type="GO" id="GO:0006241">
    <property type="term" value="P:CTP biosynthetic process"/>
    <property type="evidence" value="ECO:0007669"/>
    <property type="project" value="InterPro"/>
</dbReference>
<reference evidence="16" key="1">
    <citation type="submission" date="2023-03" db="EMBL/GenBank/DDBJ databases">
        <authorList>
            <person name="Steffen K."/>
            <person name="Cardenas P."/>
        </authorList>
    </citation>
    <scope>NUCLEOTIDE SEQUENCE</scope>
</reference>
<evidence type="ECO:0000313" key="17">
    <source>
        <dbReference type="Proteomes" id="UP001174909"/>
    </source>
</evidence>
<dbReference type="EC" id="2.7.4.6" evidence="3 14"/>
<evidence type="ECO:0000256" key="1">
    <source>
        <dbReference type="ARBA" id="ARBA00001946"/>
    </source>
</evidence>
<dbReference type="GO" id="GO:0005524">
    <property type="term" value="F:ATP binding"/>
    <property type="evidence" value="ECO:0007669"/>
    <property type="project" value="UniProtKB-KW"/>
</dbReference>
<evidence type="ECO:0000256" key="4">
    <source>
        <dbReference type="ARBA" id="ARBA00017632"/>
    </source>
</evidence>
<feature type="binding site" evidence="12">
    <location>
        <position position="92"/>
    </location>
    <ligand>
        <name>ATP</name>
        <dbReference type="ChEBI" id="CHEBI:30616"/>
    </ligand>
</feature>
<evidence type="ECO:0000256" key="12">
    <source>
        <dbReference type="PROSITE-ProRule" id="PRU00706"/>
    </source>
</evidence>
<evidence type="ECO:0000256" key="2">
    <source>
        <dbReference type="ARBA" id="ARBA00008142"/>
    </source>
</evidence>
<accession>A0AA35SZX9</accession>
<dbReference type="InterPro" id="IPR023005">
    <property type="entry name" value="Nucleoside_diP_kinase_AS"/>
</dbReference>
<evidence type="ECO:0000256" key="5">
    <source>
        <dbReference type="ARBA" id="ARBA00022679"/>
    </source>
</evidence>
<dbReference type="PROSITE" id="PS51374">
    <property type="entry name" value="NDPK_LIKE"/>
    <property type="match status" value="1"/>
</dbReference>
<feature type="binding site" evidence="12">
    <location>
        <position position="10"/>
    </location>
    <ligand>
        <name>ATP</name>
        <dbReference type="ChEBI" id="CHEBI:30616"/>
    </ligand>
</feature>
<keyword evidence="6" id="KW-0479">Metal-binding</keyword>
<organism evidence="16 17">
    <name type="scientific">Geodia barretti</name>
    <name type="common">Barrett's horny sponge</name>
    <dbReference type="NCBI Taxonomy" id="519541"/>
    <lineage>
        <taxon>Eukaryota</taxon>
        <taxon>Metazoa</taxon>
        <taxon>Porifera</taxon>
        <taxon>Demospongiae</taxon>
        <taxon>Heteroscleromorpha</taxon>
        <taxon>Tetractinellida</taxon>
        <taxon>Astrophorina</taxon>
        <taxon>Geodiidae</taxon>
        <taxon>Geodia</taxon>
    </lineage>
</organism>
<dbReference type="InterPro" id="IPR001564">
    <property type="entry name" value="Nucleoside_diP_kinase"/>
</dbReference>
<dbReference type="PANTHER" id="PTHR11349">
    <property type="entry name" value="NUCLEOSIDE DIPHOSPHATE KINASE"/>
    <property type="match status" value="1"/>
</dbReference>
<evidence type="ECO:0000256" key="9">
    <source>
        <dbReference type="ARBA" id="ARBA00022840"/>
    </source>
</evidence>
<dbReference type="PRINTS" id="PR01243">
    <property type="entry name" value="NUCDPKINASE"/>
</dbReference>